<dbReference type="GO" id="GO:0003988">
    <property type="term" value="F:acetyl-CoA C-acyltransferase activity"/>
    <property type="evidence" value="ECO:0007669"/>
    <property type="project" value="TreeGrafter"/>
</dbReference>
<dbReference type="GO" id="GO:0006635">
    <property type="term" value="P:fatty acid beta-oxidation"/>
    <property type="evidence" value="ECO:0007669"/>
    <property type="project" value="TreeGrafter"/>
</dbReference>
<reference evidence="2" key="1">
    <citation type="journal article" date="2015" name="Nature">
        <title>Complex archaea that bridge the gap between prokaryotes and eukaryotes.</title>
        <authorList>
            <person name="Spang A."/>
            <person name="Saw J.H."/>
            <person name="Jorgensen S.L."/>
            <person name="Zaremba-Niedzwiedzka K."/>
            <person name="Martijn J."/>
            <person name="Lind A.E."/>
            <person name="van Eijk R."/>
            <person name="Schleper C."/>
            <person name="Guy L."/>
            <person name="Ettema T.J."/>
        </authorList>
    </citation>
    <scope>NUCLEOTIDE SEQUENCE</scope>
</reference>
<dbReference type="InterPro" id="IPR020617">
    <property type="entry name" value="Thiolase_C"/>
</dbReference>
<evidence type="ECO:0000259" key="1">
    <source>
        <dbReference type="Pfam" id="PF02803"/>
    </source>
</evidence>
<dbReference type="SUPFAM" id="SSF53901">
    <property type="entry name" value="Thiolase-like"/>
    <property type="match status" value="1"/>
</dbReference>
<proteinExistence type="predicted"/>
<dbReference type="AlphaFoldDB" id="A0A0F9G0B4"/>
<dbReference type="EMBL" id="LAZR01019548">
    <property type="protein sequence ID" value="KKL92134.1"/>
    <property type="molecule type" value="Genomic_DNA"/>
</dbReference>
<dbReference type="Gene3D" id="3.40.47.10">
    <property type="match status" value="1"/>
</dbReference>
<evidence type="ECO:0000313" key="2">
    <source>
        <dbReference type="EMBL" id="KKL92134.1"/>
    </source>
</evidence>
<dbReference type="PANTHER" id="PTHR43853:SF21">
    <property type="entry name" value="STEROID 3-KETOACYL-COA THIOLASE"/>
    <property type="match status" value="1"/>
</dbReference>
<sequence>MEQKDLDLIECNEAFAAQYCAVAQELNWNIDITNVNGSGIGLGHPVGCTGARIIVTLIHEMKKRNSSYGLATLCGGGGVSEATIIENI</sequence>
<name>A0A0F9G0B4_9ZZZZ</name>
<gene>
    <name evidence="2" type="ORF">LCGC14_1887740</name>
</gene>
<organism evidence="2">
    <name type="scientific">marine sediment metagenome</name>
    <dbReference type="NCBI Taxonomy" id="412755"/>
    <lineage>
        <taxon>unclassified sequences</taxon>
        <taxon>metagenomes</taxon>
        <taxon>ecological metagenomes</taxon>
    </lineage>
</organism>
<comment type="caution">
    <text evidence="2">The sequence shown here is derived from an EMBL/GenBank/DDBJ whole genome shotgun (WGS) entry which is preliminary data.</text>
</comment>
<dbReference type="InterPro" id="IPR016039">
    <property type="entry name" value="Thiolase-like"/>
</dbReference>
<feature type="domain" description="Thiolase C-terminal" evidence="1">
    <location>
        <begin position="2"/>
        <end position="86"/>
    </location>
</feature>
<dbReference type="Pfam" id="PF02803">
    <property type="entry name" value="Thiolase_C"/>
    <property type="match status" value="1"/>
</dbReference>
<dbReference type="GO" id="GO:0010124">
    <property type="term" value="P:phenylacetate catabolic process"/>
    <property type="evidence" value="ECO:0007669"/>
    <property type="project" value="TreeGrafter"/>
</dbReference>
<accession>A0A0F9G0B4</accession>
<protein>
    <recommendedName>
        <fullName evidence="1">Thiolase C-terminal domain-containing protein</fullName>
    </recommendedName>
</protein>
<dbReference type="PANTHER" id="PTHR43853">
    <property type="entry name" value="3-KETOACYL-COA THIOLASE, PEROXISOMAL"/>
    <property type="match status" value="1"/>
</dbReference>
<dbReference type="InterPro" id="IPR050215">
    <property type="entry name" value="Thiolase-like_sf_Thiolase"/>
</dbReference>